<evidence type="ECO:0000313" key="3">
    <source>
        <dbReference type="EMBL" id="KAJ8889120.1"/>
    </source>
</evidence>
<dbReference type="Proteomes" id="UP001159363">
    <property type="component" value="Chromosome 3"/>
</dbReference>
<gene>
    <name evidence="3" type="ORF">PR048_008614</name>
</gene>
<feature type="compositionally biased region" description="Polar residues" evidence="1">
    <location>
        <begin position="165"/>
        <end position="179"/>
    </location>
</feature>
<feature type="region of interest" description="Disordered" evidence="1">
    <location>
        <begin position="15"/>
        <end position="51"/>
    </location>
</feature>
<feature type="region of interest" description="Disordered" evidence="1">
    <location>
        <begin position="1154"/>
        <end position="1174"/>
    </location>
</feature>
<dbReference type="EMBL" id="JARBHB010000003">
    <property type="protein sequence ID" value="KAJ8889120.1"/>
    <property type="molecule type" value="Genomic_DNA"/>
</dbReference>
<feature type="region of interest" description="Disordered" evidence="1">
    <location>
        <begin position="159"/>
        <end position="179"/>
    </location>
</feature>
<keyword evidence="2" id="KW-1133">Transmembrane helix</keyword>
<evidence type="ECO:0008006" key="5">
    <source>
        <dbReference type="Google" id="ProtNLM"/>
    </source>
</evidence>
<protein>
    <recommendedName>
        <fullName evidence="5">DDE Tnp4 domain-containing protein</fullName>
    </recommendedName>
</protein>
<name>A0ABQ9HYK6_9NEOP</name>
<evidence type="ECO:0000256" key="2">
    <source>
        <dbReference type="SAM" id="Phobius"/>
    </source>
</evidence>
<proteinExistence type="predicted"/>
<evidence type="ECO:0000256" key="1">
    <source>
        <dbReference type="SAM" id="MobiDB-lite"/>
    </source>
</evidence>
<evidence type="ECO:0000313" key="4">
    <source>
        <dbReference type="Proteomes" id="UP001159363"/>
    </source>
</evidence>
<organism evidence="3 4">
    <name type="scientific">Dryococelus australis</name>
    <dbReference type="NCBI Taxonomy" id="614101"/>
    <lineage>
        <taxon>Eukaryota</taxon>
        <taxon>Metazoa</taxon>
        <taxon>Ecdysozoa</taxon>
        <taxon>Arthropoda</taxon>
        <taxon>Hexapoda</taxon>
        <taxon>Insecta</taxon>
        <taxon>Pterygota</taxon>
        <taxon>Neoptera</taxon>
        <taxon>Polyneoptera</taxon>
        <taxon>Phasmatodea</taxon>
        <taxon>Verophasmatodea</taxon>
        <taxon>Anareolatae</taxon>
        <taxon>Phasmatidae</taxon>
        <taxon>Eurycanthinae</taxon>
        <taxon>Dryococelus</taxon>
    </lineage>
</organism>
<feature type="region of interest" description="Disordered" evidence="1">
    <location>
        <begin position="230"/>
        <end position="249"/>
    </location>
</feature>
<keyword evidence="2" id="KW-0472">Membrane</keyword>
<keyword evidence="2" id="KW-0812">Transmembrane</keyword>
<accession>A0ABQ9HYK6</accession>
<reference evidence="3 4" key="1">
    <citation type="submission" date="2023-02" db="EMBL/GenBank/DDBJ databases">
        <title>LHISI_Scaffold_Assembly.</title>
        <authorList>
            <person name="Stuart O.P."/>
            <person name="Cleave R."/>
            <person name="Magrath M.J.L."/>
            <person name="Mikheyev A.S."/>
        </authorList>
    </citation>
    <scope>NUCLEOTIDE SEQUENCE [LARGE SCALE GENOMIC DNA]</scope>
    <source>
        <strain evidence="3">Daus_M_001</strain>
        <tissue evidence="3">Leg muscle</tissue>
    </source>
</reference>
<keyword evidence="4" id="KW-1185">Reference proteome</keyword>
<feature type="transmembrane region" description="Helical" evidence="2">
    <location>
        <begin position="495"/>
        <end position="518"/>
    </location>
</feature>
<sequence length="1219" mass="138103">MWKIMCEPPWLVENREAKGEVGEADDATSQRNSSQETEEVTRPQGLGAYSDGRDVADRRLHDSNAPMSVSTHVWLEGRRIHNWITKHFLTLYWTGWNKRRYYREVCASGRGKRLKEMSEIYCDHIPYRMKWPLLHHLPLVNTLSAKLAASTVYHVKKGRVKESDTTPNNNIASSPAQRQNARHHVAYECPLSISDALHQYVKLHRVESGDILAAFDTEVLRADVNEDRKPADQWLSPAPLPHLTPTGIEPGLPKWEARAQGRMYSGTARVHVRRCIGSASTQGHKCAEKLSQHKCKGGCSNINWPSALRVGWSCVFNVKKRGSDTGDANTHFYRLVAPTRRACSVSVVTLRKGFALRRNYILSYLRASAFILKRFSQQSVAMRHVEQQPIRALTPASRTLPERRTLALTLVASMAARSVSPAAGVSSSLYCVDHRASNARRWRRASDATRRIATLYCENRFGMKRSDRRPAMFKSRAGSKKSAPRSRLLRERANMSFFIVVIFFAVFGIIVLTEIFLIDERGRGAGVLVRHGGGYRHRGPGERPDYEDAQGFLQPIRVIEMNTERRRNEWAGELGDPRENPLTNGIVRHYSHLRKSGDQDACDESLAARLRLVGMQNAFSFPRMHGGYWLLLRAPRMYSSEQAPAYLATNELHHINPDDKSFQIFMKQQGYGQLETVRSQSFVRVIPRHVFDFAFKVRWSDPSCLAATVTKWARLCIRFVSYDSIQQKPNRLKYAVYNANFDEPLRGVMRRIWTSGRNARTGRGHVRFPVTCRTTPSSRHVLHKRDYGSRPAPELERGSPCWETSTPAIRAAQHEIGIATVSVIVPQTCKVPWTGLSSVVFPEFTREYWYKTVDNFKNKAYFPHFLGAIDGKYTLGLLPYVFVADEAFGISLNVMRPYPGSHLTDSQRIFNYRLKIGLRQILAAVKVRLPGNTARFNGAVGLYGTKCFIAINSIITSRPHRIKNGLVALHYWCRTGRYSSGCINAPIYRHVLSKVVTRFLSVRILQQYHTNFTTVQQTLRTTVHKSSHLFLGTYDSSDLLPYAVRDPCLSTSLSDLLRRKYLRQSCASPSHNWQTTCEATTLVSVRHRRTLRSGERWGIYEVRLTEEEENGWSGGRADKCVVDVCVQAEDYLVYRGAGFDDNVGVFVREERPLGGAGAGPGEARPQDAAGKSVESHLPGVAPNLTAHDGVWQFVSGTRSAPPPPQHLYTAHYNYFLRTF</sequence>
<comment type="caution">
    <text evidence="3">The sequence shown here is derived from an EMBL/GenBank/DDBJ whole genome shotgun (WGS) entry which is preliminary data.</text>
</comment>